<dbReference type="OrthoDB" id="5323729at2"/>
<protein>
    <recommendedName>
        <fullName evidence="3">Periplasmic protein</fullName>
    </recommendedName>
</protein>
<comment type="caution">
    <text evidence="1">The sequence shown here is derived from an EMBL/GenBank/DDBJ whole genome shotgun (WGS) entry which is preliminary data.</text>
</comment>
<proteinExistence type="predicted"/>
<dbReference type="EMBL" id="NXLW01000005">
    <property type="protein sequence ID" value="RDU72777.1"/>
    <property type="molecule type" value="Genomic_DNA"/>
</dbReference>
<accession>A0A3D8J5L0</accession>
<gene>
    <name evidence="1" type="ORF">CQA66_03700</name>
</gene>
<keyword evidence="2" id="KW-1185">Reference proteome</keyword>
<evidence type="ECO:0008006" key="3">
    <source>
        <dbReference type="Google" id="ProtNLM"/>
    </source>
</evidence>
<reference evidence="1 2" key="1">
    <citation type="submission" date="2018-04" db="EMBL/GenBank/DDBJ databases">
        <title>Novel Campyloabacter and Helicobacter Species and Strains.</title>
        <authorList>
            <person name="Mannion A.J."/>
            <person name="Shen Z."/>
            <person name="Fox J.G."/>
        </authorList>
    </citation>
    <scope>NUCLEOTIDE SEQUENCE [LARGE SCALE GENOMIC DNA]</scope>
    <source>
        <strain evidence="1 2">MIT 97-5075</strain>
    </source>
</reference>
<dbReference type="Proteomes" id="UP000256424">
    <property type="component" value="Unassembled WGS sequence"/>
</dbReference>
<evidence type="ECO:0000313" key="1">
    <source>
        <dbReference type="EMBL" id="RDU72777.1"/>
    </source>
</evidence>
<name>A0A3D8J5L0_9HELI</name>
<dbReference type="AlphaFoldDB" id="A0A3D8J5L0"/>
<sequence>MIKGVIAALAFIVVVTGGYSLYAFYQKLQNNDIVIEESPVIIPPKESFTAIPKVDTTKNTQWLQNTEQITKVSNYQFPANILDIAIEVKRERDLKIDPTKVAVKNLDDYKFFCLNEILRQRHIDFSYFKNQDSLNLLLFVPDETKRKTLLKDFEYYEIEYEINLKT</sequence>
<evidence type="ECO:0000313" key="2">
    <source>
        <dbReference type="Proteomes" id="UP000256424"/>
    </source>
</evidence>
<organism evidence="1 2">
    <name type="scientific">Helicobacter aurati</name>
    <dbReference type="NCBI Taxonomy" id="137778"/>
    <lineage>
        <taxon>Bacteria</taxon>
        <taxon>Pseudomonadati</taxon>
        <taxon>Campylobacterota</taxon>
        <taxon>Epsilonproteobacteria</taxon>
        <taxon>Campylobacterales</taxon>
        <taxon>Helicobacteraceae</taxon>
        <taxon>Helicobacter</taxon>
    </lineage>
</organism>